<dbReference type="EMBL" id="JARK01001347">
    <property type="protein sequence ID" value="EYC25854.1"/>
    <property type="molecule type" value="Genomic_DNA"/>
</dbReference>
<reference evidence="2" key="1">
    <citation type="journal article" date="2015" name="Nat. Genet.">
        <title>The genome and transcriptome of the zoonotic hookworm Ancylostoma ceylanicum identify infection-specific gene families.</title>
        <authorList>
            <person name="Schwarz E.M."/>
            <person name="Hu Y."/>
            <person name="Antoshechkin I."/>
            <person name="Miller M.M."/>
            <person name="Sternberg P.W."/>
            <person name="Aroian R.V."/>
        </authorList>
    </citation>
    <scope>NUCLEOTIDE SEQUENCE</scope>
    <source>
        <strain evidence="2">HY135</strain>
    </source>
</reference>
<gene>
    <name evidence="1" type="primary">Acey_s0011.g1424</name>
    <name evidence="1" type="ORF">Y032_0011g1424</name>
</gene>
<proteinExistence type="predicted"/>
<dbReference type="AlphaFoldDB" id="A0A016VDV9"/>
<name>A0A016VDV9_9BILA</name>
<dbReference type="Proteomes" id="UP000024635">
    <property type="component" value="Unassembled WGS sequence"/>
</dbReference>
<evidence type="ECO:0000313" key="1">
    <source>
        <dbReference type="EMBL" id="EYC25854.1"/>
    </source>
</evidence>
<comment type="caution">
    <text evidence="1">The sequence shown here is derived from an EMBL/GenBank/DDBJ whole genome shotgun (WGS) entry which is preliminary data.</text>
</comment>
<keyword evidence="2" id="KW-1185">Reference proteome</keyword>
<organism evidence="1 2">
    <name type="scientific">Ancylostoma ceylanicum</name>
    <dbReference type="NCBI Taxonomy" id="53326"/>
    <lineage>
        <taxon>Eukaryota</taxon>
        <taxon>Metazoa</taxon>
        <taxon>Ecdysozoa</taxon>
        <taxon>Nematoda</taxon>
        <taxon>Chromadorea</taxon>
        <taxon>Rhabditida</taxon>
        <taxon>Rhabditina</taxon>
        <taxon>Rhabditomorpha</taxon>
        <taxon>Strongyloidea</taxon>
        <taxon>Ancylostomatidae</taxon>
        <taxon>Ancylostomatinae</taxon>
        <taxon>Ancylostoma</taxon>
    </lineage>
</organism>
<protein>
    <submittedName>
        <fullName evidence="1">Uncharacterized protein</fullName>
    </submittedName>
</protein>
<accession>A0A016VDV9</accession>
<evidence type="ECO:0000313" key="2">
    <source>
        <dbReference type="Proteomes" id="UP000024635"/>
    </source>
</evidence>
<sequence>MDGCLCLQSSFPSHSGLGPGNSAIFCKRAEVLARSTIFLVGFVKVDDCVCLHCRAKPRNSVKSVKAEFPWVLPLNQSSRDELTTTPSSDLPISC</sequence>